<dbReference type="AlphaFoldDB" id="A0A974H706"/>
<evidence type="ECO:0000313" key="3">
    <source>
        <dbReference type="EMBL" id="OCT67264.1"/>
    </source>
</evidence>
<accession>A0A974H706</accession>
<evidence type="ECO:0000259" key="2">
    <source>
        <dbReference type="Pfam" id="PF01425"/>
    </source>
</evidence>
<dbReference type="Gene3D" id="3.90.1300.10">
    <property type="entry name" value="Amidase signature (AS) domain"/>
    <property type="match status" value="1"/>
</dbReference>
<dbReference type="InterPro" id="IPR020556">
    <property type="entry name" value="Amidase_CS"/>
</dbReference>
<dbReference type="OMA" id="LPTTWGM"/>
<protein>
    <recommendedName>
        <fullName evidence="2">Amidase domain-containing protein</fullName>
    </recommendedName>
</protein>
<evidence type="ECO:0000256" key="1">
    <source>
        <dbReference type="ARBA" id="ARBA00009199"/>
    </source>
</evidence>
<dbReference type="PANTHER" id="PTHR43372">
    <property type="entry name" value="FATTY-ACID AMIDE HYDROLASE"/>
    <property type="match status" value="1"/>
</dbReference>
<dbReference type="InterPro" id="IPR036928">
    <property type="entry name" value="AS_sf"/>
</dbReference>
<gene>
    <name evidence="3" type="ORF">XELAEV_18038548mg</name>
</gene>
<sequence>MWRQWGTRRPWEVDEEEKEIGEEDALSVNSQGGEIKLRRMDGRHVAFSVEDRKWSLSMRPLHRVLVTTLRGLSWLLLRFIRLLSVFSRDPPCPDPPLDPLLLIPATELAHKIRCKELQSSAVVQAYITRIRQVNPALNAVVCERFDEALREARNVDELVSSGTEDEKTLREKYPLLGVPFTVKEAFALQGMPQSSGLLSRRFVCAQSDAVVVSRIKKAGGIPLGVTNCSELCMWYESSNKVYGKTRSPYNPQHIVGGSSGGEGCILGTAGSVIGVGSDIGGSIRMPAFFNGIYGHKPTADIVPNDGQYPIDHGCRREFLCTGPMCRYAVDLIPLLKVMAGESAGRLHLDREVKLSNLRFFSMEHDGGSPFVSPMDKELVQAQRRVVEHLEKELGVTVQQVSIYNLRYSFQIWSAMMSQDGEKEQSFADLMGDGNSFWPFWELLKWIFGVSKHTLPGIALALTEKMTQWNVRGNEIMIKKARSLRQEISTMLGDDGILIYPSHPKIAPRHHEPIAMPFNFAYTGIFNVLALPVTQCPVGLSRDGLPLGIQLVASHYNDHLILALAQYLEKTLVGWMPSGSNKGQN</sequence>
<comment type="similarity">
    <text evidence="1">Belongs to the amidase family.</text>
</comment>
<dbReference type="InterPro" id="IPR052739">
    <property type="entry name" value="FAAH2"/>
</dbReference>
<dbReference type="GO" id="GO:0012505">
    <property type="term" value="C:endomembrane system"/>
    <property type="evidence" value="ECO:0007669"/>
    <property type="project" value="TreeGrafter"/>
</dbReference>
<dbReference type="SUPFAM" id="SSF75304">
    <property type="entry name" value="Amidase signature (AS) enzymes"/>
    <property type="match status" value="1"/>
</dbReference>
<dbReference type="PANTHER" id="PTHR43372:SF4">
    <property type="entry name" value="FATTY-ACID AMIDE HYDROLASE 2"/>
    <property type="match status" value="1"/>
</dbReference>
<dbReference type="EMBL" id="CM004480">
    <property type="protein sequence ID" value="OCT67264.1"/>
    <property type="molecule type" value="Genomic_DNA"/>
</dbReference>
<dbReference type="Pfam" id="PF01425">
    <property type="entry name" value="Amidase"/>
    <property type="match status" value="1"/>
</dbReference>
<feature type="domain" description="Amidase" evidence="2">
    <location>
        <begin position="122"/>
        <end position="561"/>
    </location>
</feature>
<reference evidence="4" key="1">
    <citation type="journal article" date="2016" name="Nature">
        <title>Genome evolution in the allotetraploid frog Xenopus laevis.</title>
        <authorList>
            <person name="Session A.M."/>
            <person name="Uno Y."/>
            <person name="Kwon T."/>
            <person name="Chapman J.A."/>
            <person name="Toyoda A."/>
            <person name="Takahashi S."/>
            <person name="Fukui A."/>
            <person name="Hikosaka A."/>
            <person name="Suzuki A."/>
            <person name="Kondo M."/>
            <person name="van Heeringen S.J."/>
            <person name="Quigley I."/>
            <person name="Heinz S."/>
            <person name="Ogino H."/>
            <person name="Ochi H."/>
            <person name="Hellsten U."/>
            <person name="Lyons J.B."/>
            <person name="Simakov O."/>
            <person name="Putnam N."/>
            <person name="Stites J."/>
            <person name="Kuroki Y."/>
            <person name="Tanaka T."/>
            <person name="Michiue T."/>
            <person name="Watanabe M."/>
            <person name="Bogdanovic O."/>
            <person name="Lister R."/>
            <person name="Georgiou G."/>
            <person name="Paranjpe S.S."/>
            <person name="van Kruijsbergen I."/>
            <person name="Shu S."/>
            <person name="Carlson J."/>
            <person name="Kinoshita T."/>
            <person name="Ohta Y."/>
            <person name="Mawaribuchi S."/>
            <person name="Jenkins J."/>
            <person name="Grimwood J."/>
            <person name="Schmutz J."/>
            <person name="Mitros T."/>
            <person name="Mozaffari S.V."/>
            <person name="Suzuki Y."/>
            <person name="Haramoto Y."/>
            <person name="Yamamoto T.S."/>
            <person name="Takagi C."/>
            <person name="Heald R."/>
            <person name="Miller K."/>
            <person name="Haudenschild C."/>
            <person name="Kitzman J."/>
            <person name="Nakayama T."/>
            <person name="Izutsu Y."/>
            <person name="Robert J."/>
            <person name="Fortriede J."/>
            <person name="Burns K."/>
            <person name="Lotay V."/>
            <person name="Karimi K."/>
            <person name="Yasuoka Y."/>
            <person name="Dichmann D.S."/>
            <person name="Flajnik M.F."/>
            <person name="Houston D.W."/>
            <person name="Shendure J."/>
            <person name="DuPasquier L."/>
            <person name="Vize P.D."/>
            <person name="Zorn A.M."/>
            <person name="Ito M."/>
            <person name="Marcotte E.M."/>
            <person name="Wallingford J.B."/>
            <person name="Ito Y."/>
            <person name="Asashima M."/>
            <person name="Ueno N."/>
            <person name="Matsuda Y."/>
            <person name="Veenstra G.J."/>
            <person name="Fujiyama A."/>
            <person name="Harland R.M."/>
            <person name="Taira M."/>
            <person name="Rokhsar D.S."/>
        </authorList>
    </citation>
    <scope>NUCLEOTIDE SEQUENCE [LARGE SCALE GENOMIC DNA]</scope>
    <source>
        <strain evidence="4">J</strain>
    </source>
</reference>
<dbReference type="PROSITE" id="PS00571">
    <property type="entry name" value="AMIDASES"/>
    <property type="match status" value="1"/>
</dbReference>
<proteinExistence type="inferred from homology"/>
<name>A0A974H706_XENLA</name>
<organism evidence="3 4">
    <name type="scientific">Xenopus laevis</name>
    <name type="common">African clawed frog</name>
    <dbReference type="NCBI Taxonomy" id="8355"/>
    <lineage>
        <taxon>Eukaryota</taxon>
        <taxon>Metazoa</taxon>
        <taxon>Chordata</taxon>
        <taxon>Craniata</taxon>
        <taxon>Vertebrata</taxon>
        <taxon>Euteleostomi</taxon>
        <taxon>Amphibia</taxon>
        <taxon>Batrachia</taxon>
        <taxon>Anura</taxon>
        <taxon>Pipoidea</taxon>
        <taxon>Pipidae</taxon>
        <taxon>Xenopodinae</taxon>
        <taxon>Xenopus</taxon>
        <taxon>Xenopus</taxon>
    </lineage>
</organism>
<dbReference type="Proteomes" id="UP000694892">
    <property type="component" value="Chromosome 8L"/>
</dbReference>
<evidence type="ECO:0000313" key="4">
    <source>
        <dbReference type="Proteomes" id="UP000694892"/>
    </source>
</evidence>
<dbReference type="InterPro" id="IPR023631">
    <property type="entry name" value="Amidase_dom"/>
</dbReference>